<proteinExistence type="predicted"/>
<evidence type="ECO:0000313" key="1">
    <source>
        <dbReference type="EMBL" id="AUE03052.1"/>
    </source>
</evidence>
<name>A0A2K9B1A3_BIFBR</name>
<reference evidence="1 2" key="1">
    <citation type="submission" date="2017-05" db="EMBL/GenBank/DDBJ databases">
        <title>Comparative genomics and methylome analysis of the gut commensal Bifidobacterium breve.</title>
        <authorList>
            <person name="Bottacini F."/>
            <person name="Morrissey R."/>
            <person name="Roberts R.J."/>
            <person name="James K."/>
            <person name="van Breen J."/>
            <person name="Egan M."/>
            <person name="Lambert J."/>
            <person name="van Limpt K."/>
            <person name="Stanton C."/>
            <person name="Knol J."/>
            <person name="O' Connell Motherway M."/>
            <person name="van Sinderen D."/>
        </authorList>
    </citation>
    <scope>NUCLEOTIDE SEQUENCE [LARGE SCALE GENOMIC DNA]</scope>
    <source>
        <strain evidence="1 2">215W447a</strain>
    </source>
</reference>
<accession>A0A2K9B1A3</accession>
<evidence type="ECO:0000313" key="2">
    <source>
        <dbReference type="Proteomes" id="UP000232491"/>
    </source>
</evidence>
<dbReference type="AlphaFoldDB" id="A0A2K9B1A3"/>
<dbReference type="Proteomes" id="UP000232491">
    <property type="component" value="Chromosome"/>
</dbReference>
<gene>
    <name evidence="1" type="ORF">BB215W447A_1034</name>
</gene>
<dbReference type="EMBL" id="CP021558">
    <property type="protein sequence ID" value="AUE03052.1"/>
    <property type="molecule type" value="Genomic_DNA"/>
</dbReference>
<sequence>MEDAFRLMGRFGGGMTPAQASILCRMGMAATRRAAALDPA</sequence>
<protein>
    <submittedName>
        <fullName evidence="1">Uncharacterized protein</fullName>
    </submittedName>
</protein>
<organism evidence="1 2">
    <name type="scientific">Bifidobacterium breve</name>
    <dbReference type="NCBI Taxonomy" id="1685"/>
    <lineage>
        <taxon>Bacteria</taxon>
        <taxon>Bacillati</taxon>
        <taxon>Actinomycetota</taxon>
        <taxon>Actinomycetes</taxon>
        <taxon>Bifidobacteriales</taxon>
        <taxon>Bifidobacteriaceae</taxon>
        <taxon>Bifidobacterium</taxon>
    </lineage>
</organism>